<protein>
    <recommendedName>
        <fullName evidence="14">Forkhead box protein K2</fullName>
    </recommendedName>
    <alternativeName>
        <fullName evidence="15">Interleukin enhancer-binding factor 1</fullName>
    </alternativeName>
</protein>
<dbReference type="InterPro" id="IPR000253">
    <property type="entry name" value="FHA_dom"/>
</dbReference>
<evidence type="ECO:0000256" key="7">
    <source>
        <dbReference type="ARBA" id="ARBA00022842"/>
    </source>
</evidence>
<dbReference type="InterPro" id="IPR036390">
    <property type="entry name" value="WH_DNA-bd_sf"/>
</dbReference>
<comment type="similarity">
    <text evidence="13">Belongs to the FOXJ1 family.</text>
</comment>
<feature type="DNA-binding region" description="Fork-head" evidence="16">
    <location>
        <begin position="207"/>
        <end position="302"/>
    </location>
</feature>
<evidence type="ECO:0000256" key="16">
    <source>
        <dbReference type="PROSITE-ProRule" id="PRU00089"/>
    </source>
</evidence>
<evidence type="ECO:0000256" key="8">
    <source>
        <dbReference type="ARBA" id="ARBA00023015"/>
    </source>
</evidence>
<dbReference type="Pfam" id="PF00250">
    <property type="entry name" value="Forkhead"/>
    <property type="match status" value="1"/>
</dbReference>
<dbReference type="Gene3D" id="2.60.200.20">
    <property type="match status" value="1"/>
</dbReference>
<evidence type="ECO:0000256" key="13">
    <source>
        <dbReference type="ARBA" id="ARBA00034770"/>
    </source>
</evidence>
<dbReference type="SMART" id="SM00240">
    <property type="entry name" value="FHA"/>
    <property type="match status" value="1"/>
</dbReference>
<dbReference type="InterPro" id="IPR001766">
    <property type="entry name" value="Fork_head_dom"/>
</dbReference>
<dbReference type="PROSITE" id="PS50006">
    <property type="entry name" value="FHA_DOMAIN"/>
    <property type="match status" value="1"/>
</dbReference>
<dbReference type="Proteomes" id="UP000694701">
    <property type="component" value="Unplaced"/>
</dbReference>
<dbReference type="PROSITE" id="PS50039">
    <property type="entry name" value="FORK_HEAD_3"/>
    <property type="match status" value="1"/>
</dbReference>
<dbReference type="GO" id="GO:0060271">
    <property type="term" value="P:cilium assembly"/>
    <property type="evidence" value="ECO:0007669"/>
    <property type="project" value="UniProtKB-ARBA"/>
</dbReference>
<dbReference type="GO" id="GO:0003146">
    <property type="term" value="P:heart jogging"/>
    <property type="evidence" value="ECO:0007669"/>
    <property type="project" value="UniProtKB-ARBA"/>
</dbReference>
<keyword evidence="8" id="KW-0805">Transcription regulation</keyword>
<feature type="domain" description="Fork-head" evidence="19">
    <location>
        <begin position="207"/>
        <end position="302"/>
    </location>
</feature>
<dbReference type="CDD" id="cd20055">
    <property type="entry name" value="FH_FOXK2"/>
    <property type="match status" value="1"/>
</dbReference>
<reference evidence="20" key="1">
    <citation type="submission" date="2025-08" db="UniProtKB">
        <authorList>
            <consortium name="Ensembl"/>
        </authorList>
    </citation>
    <scope>IDENTIFICATION</scope>
</reference>
<evidence type="ECO:0000256" key="10">
    <source>
        <dbReference type="ARBA" id="ARBA00023159"/>
    </source>
</evidence>
<evidence type="ECO:0000256" key="1">
    <source>
        <dbReference type="ARBA" id="ARBA00004123"/>
    </source>
</evidence>
<dbReference type="FunFam" id="1.10.10.10:FF:000030">
    <property type="entry name" value="Forkhead box protein K2"/>
    <property type="match status" value="1"/>
</dbReference>
<name>A0A8C2PUK5_CYPCA</name>
<evidence type="ECO:0000256" key="3">
    <source>
        <dbReference type="ARBA" id="ARBA00022490"/>
    </source>
</evidence>
<feature type="region of interest" description="Disordered" evidence="17">
    <location>
        <begin position="152"/>
        <end position="171"/>
    </location>
</feature>
<dbReference type="InterPro" id="IPR047397">
    <property type="entry name" value="FH_FOXK2"/>
</dbReference>
<evidence type="ECO:0000256" key="4">
    <source>
        <dbReference type="ARBA" id="ARBA00022491"/>
    </source>
</evidence>
<evidence type="ECO:0000256" key="17">
    <source>
        <dbReference type="SAM" id="MobiDB-lite"/>
    </source>
</evidence>
<keyword evidence="4" id="KW-0678">Repressor</keyword>
<keyword evidence="5" id="KW-0479">Metal-binding</keyword>
<dbReference type="InterPro" id="IPR030456">
    <property type="entry name" value="TF_fork_head_CS_2"/>
</dbReference>
<evidence type="ECO:0000256" key="11">
    <source>
        <dbReference type="ARBA" id="ARBA00023163"/>
    </source>
</evidence>
<dbReference type="Pfam" id="PF00498">
    <property type="entry name" value="FHA"/>
    <property type="match status" value="1"/>
</dbReference>
<evidence type="ECO:0000313" key="21">
    <source>
        <dbReference type="Proteomes" id="UP000694701"/>
    </source>
</evidence>
<dbReference type="CDD" id="cd22723">
    <property type="entry name" value="FHA_FOXK2"/>
    <property type="match status" value="1"/>
</dbReference>
<feature type="compositionally biased region" description="Basic and acidic residues" evidence="17">
    <location>
        <begin position="191"/>
        <end position="207"/>
    </location>
</feature>
<keyword evidence="6" id="KW-0970">Cilium biogenesis/degradation</keyword>
<dbReference type="Gene3D" id="1.10.10.10">
    <property type="entry name" value="Winged helix-like DNA-binding domain superfamily/Winged helix DNA-binding domain"/>
    <property type="match status" value="1"/>
</dbReference>
<sequence>MAAVARLEGREFEYVMKKRSVTVGRNSSQGSVDVSMGHSSFISRRHLEIFTAAAEDTGSGEFYLRCLGKNGVFVDGVFLRRGAPPLQLPRVCTFRFPSTNIKITFSALASVKREKQESESPVKAVQPQISPLTINIPDNIAHLMSPLPSPTGTISAANSCPSSPRGAGSSGYRLGRIVPDLQLMNDNSQSENDKEASEGDSPKDDSKPPYSYAQLIVQAITMAQDKQLTLNGIYTHITKNYPYYRTADKGWQNSIRHNLSLNRYFIKVPRSQEEPGKGSFWRIDPSSESKLVEQAFRKRRPRGVPCFRTPLGPLSSRSAPASPNHSGVLSAHSSGVQTPDSLSREGSPVHMEPEPTSAPPPAAASAAAVQPKLAVIQEARFTQNTTERILMSSISLCLSPVSSPLHMLATHASASASLPMKRQNGENGSEAPESKRLKTEDEEHAVTTDPNGTAADTNSTNQHN</sequence>
<dbReference type="GO" id="GO:0000981">
    <property type="term" value="F:DNA-binding transcription factor activity, RNA polymerase II-specific"/>
    <property type="evidence" value="ECO:0007669"/>
    <property type="project" value="TreeGrafter"/>
</dbReference>
<feature type="compositionally biased region" description="Polar residues" evidence="17">
    <location>
        <begin position="448"/>
        <end position="464"/>
    </location>
</feature>
<evidence type="ECO:0000259" key="18">
    <source>
        <dbReference type="PROSITE" id="PS50006"/>
    </source>
</evidence>
<feature type="domain" description="FHA" evidence="18">
    <location>
        <begin position="21"/>
        <end position="79"/>
    </location>
</feature>
<keyword evidence="12 16" id="KW-0539">Nucleus</keyword>
<comment type="subcellular location">
    <subcellularLocation>
        <location evidence="2">Cytoplasm</location>
    </subcellularLocation>
    <subcellularLocation>
        <location evidence="1 16">Nucleus</location>
    </subcellularLocation>
</comment>
<keyword evidence="11" id="KW-0804">Transcription</keyword>
<evidence type="ECO:0000256" key="15">
    <source>
        <dbReference type="ARBA" id="ARBA00082763"/>
    </source>
</evidence>
<evidence type="ECO:0000256" key="9">
    <source>
        <dbReference type="ARBA" id="ARBA00023125"/>
    </source>
</evidence>
<dbReference type="GO" id="GO:0045893">
    <property type="term" value="P:positive regulation of DNA-templated transcription"/>
    <property type="evidence" value="ECO:0007669"/>
    <property type="project" value="UniProtKB-ARBA"/>
</dbReference>
<evidence type="ECO:0000256" key="5">
    <source>
        <dbReference type="ARBA" id="ARBA00022723"/>
    </source>
</evidence>
<evidence type="ECO:0000259" key="19">
    <source>
        <dbReference type="PROSITE" id="PS50039"/>
    </source>
</evidence>
<feature type="region of interest" description="Disordered" evidence="17">
    <location>
        <begin position="414"/>
        <end position="464"/>
    </location>
</feature>
<dbReference type="PROSITE" id="PS00657">
    <property type="entry name" value="FORK_HEAD_1"/>
    <property type="match status" value="1"/>
</dbReference>
<dbReference type="PANTHER" id="PTHR45881">
    <property type="entry name" value="CHECKPOINT SUPPRESSOR 1-LIKE, ISOFORM A-RELATED"/>
    <property type="match status" value="1"/>
</dbReference>
<dbReference type="SUPFAM" id="SSF49879">
    <property type="entry name" value="SMAD/FHA domain"/>
    <property type="match status" value="1"/>
</dbReference>
<dbReference type="PROSITE" id="PS00658">
    <property type="entry name" value="FORK_HEAD_2"/>
    <property type="match status" value="1"/>
</dbReference>
<feature type="region of interest" description="Disordered" evidence="17">
    <location>
        <begin position="310"/>
        <end position="366"/>
    </location>
</feature>
<keyword evidence="3" id="KW-0963">Cytoplasm</keyword>
<dbReference type="SMART" id="SM00339">
    <property type="entry name" value="FH"/>
    <property type="match status" value="1"/>
</dbReference>
<feature type="compositionally biased region" description="Basic and acidic residues" evidence="17">
    <location>
        <begin position="432"/>
        <end position="446"/>
    </location>
</feature>
<dbReference type="GO" id="GO:0005634">
    <property type="term" value="C:nucleus"/>
    <property type="evidence" value="ECO:0007669"/>
    <property type="project" value="UniProtKB-SubCell"/>
</dbReference>
<keyword evidence="10" id="KW-0010">Activator</keyword>
<dbReference type="InterPro" id="IPR036388">
    <property type="entry name" value="WH-like_DNA-bd_sf"/>
</dbReference>
<dbReference type="GO" id="GO:0005737">
    <property type="term" value="C:cytoplasm"/>
    <property type="evidence" value="ECO:0007669"/>
    <property type="project" value="UniProtKB-SubCell"/>
</dbReference>
<keyword evidence="7" id="KW-0460">Magnesium</keyword>
<dbReference type="PANTHER" id="PTHR45881:SF3">
    <property type="entry name" value="FORKHEAD BOX PROTEIN K2"/>
    <property type="match status" value="1"/>
</dbReference>
<organism evidence="20 21">
    <name type="scientific">Cyprinus carpio</name>
    <name type="common">Common carp</name>
    <dbReference type="NCBI Taxonomy" id="7962"/>
    <lineage>
        <taxon>Eukaryota</taxon>
        <taxon>Metazoa</taxon>
        <taxon>Chordata</taxon>
        <taxon>Craniata</taxon>
        <taxon>Vertebrata</taxon>
        <taxon>Euteleostomi</taxon>
        <taxon>Actinopterygii</taxon>
        <taxon>Neopterygii</taxon>
        <taxon>Teleostei</taxon>
        <taxon>Ostariophysi</taxon>
        <taxon>Cypriniformes</taxon>
        <taxon>Cyprinidae</taxon>
        <taxon>Cyprininae</taxon>
        <taxon>Cyprinus</taxon>
    </lineage>
</organism>
<proteinExistence type="inferred from homology"/>
<dbReference type="GO" id="GO:0000978">
    <property type="term" value="F:RNA polymerase II cis-regulatory region sequence-specific DNA binding"/>
    <property type="evidence" value="ECO:0007669"/>
    <property type="project" value="TreeGrafter"/>
</dbReference>
<evidence type="ECO:0000256" key="12">
    <source>
        <dbReference type="ARBA" id="ARBA00023242"/>
    </source>
</evidence>
<dbReference type="GO" id="GO:0001947">
    <property type="term" value="P:heart looping"/>
    <property type="evidence" value="ECO:0007669"/>
    <property type="project" value="UniProtKB-ARBA"/>
</dbReference>
<dbReference type="GO" id="GO:0046872">
    <property type="term" value="F:metal ion binding"/>
    <property type="evidence" value="ECO:0007669"/>
    <property type="project" value="UniProtKB-KW"/>
</dbReference>
<dbReference type="AlphaFoldDB" id="A0A8C2PUK5"/>
<dbReference type="PRINTS" id="PR00053">
    <property type="entry name" value="FORKHEAD"/>
</dbReference>
<feature type="compositionally biased region" description="Polar residues" evidence="17">
    <location>
        <begin position="152"/>
        <end position="162"/>
    </location>
</feature>
<evidence type="ECO:0000313" key="20">
    <source>
        <dbReference type="Ensembl" id="ENSCCRP00020084333.1"/>
    </source>
</evidence>
<dbReference type="InterPro" id="IPR047398">
    <property type="entry name" value="FHA_FOXK2"/>
</dbReference>
<accession>A0A8C2PUK5</accession>
<feature type="region of interest" description="Disordered" evidence="17">
    <location>
        <begin position="186"/>
        <end position="209"/>
    </location>
</feature>
<dbReference type="Ensembl" id="ENSCCRT00020092268.1">
    <property type="protein sequence ID" value="ENSCCRP00020084333.1"/>
    <property type="gene ID" value="ENSCCRG00020038867.1"/>
</dbReference>
<evidence type="ECO:0000256" key="2">
    <source>
        <dbReference type="ARBA" id="ARBA00004496"/>
    </source>
</evidence>
<feature type="compositionally biased region" description="Polar residues" evidence="17">
    <location>
        <begin position="315"/>
        <end position="341"/>
    </location>
</feature>
<evidence type="ECO:0000256" key="6">
    <source>
        <dbReference type="ARBA" id="ARBA00022794"/>
    </source>
</evidence>
<dbReference type="GO" id="GO:0045892">
    <property type="term" value="P:negative regulation of DNA-templated transcription"/>
    <property type="evidence" value="ECO:0007669"/>
    <property type="project" value="UniProtKB-ARBA"/>
</dbReference>
<dbReference type="InterPro" id="IPR008984">
    <property type="entry name" value="SMAD_FHA_dom_sf"/>
</dbReference>
<dbReference type="SUPFAM" id="SSF46785">
    <property type="entry name" value="Winged helix' DNA-binding domain"/>
    <property type="match status" value="1"/>
</dbReference>
<dbReference type="InterPro" id="IPR018122">
    <property type="entry name" value="TF_fork_head_CS_1"/>
</dbReference>
<keyword evidence="9 16" id="KW-0238">DNA-binding</keyword>
<evidence type="ECO:0000256" key="14">
    <source>
        <dbReference type="ARBA" id="ARBA00072763"/>
    </source>
</evidence>
<dbReference type="FunFam" id="2.60.200.20:FF:000025">
    <property type="entry name" value="Forkhead box protein K2"/>
    <property type="match status" value="1"/>
</dbReference>